<dbReference type="EMBL" id="FN668647">
    <property type="protein sequence ID" value="CBK22097.2"/>
    <property type="molecule type" value="Genomic_DNA"/>
</dbReference>
<dbReference type="AlphaFoldDB" id="D8M208"/>
<feature type="compositionally biased region" description="Polar residues" evidence="1">
    <location>
        <begin position="96"/>
        <end position="105"/>
    </location>
</feature>
<sequence>MIYKNKGENTTELASLLRDQLNYSKIELVEDLEEEEEGLVSYALGASQKLVPYLPDMNTYKISLQLVRSEESESSSLTRKEFVSAISNFIGDSRQEQQQPLTPLDSSSLTENSENSEPANPPDVITRSYPIHIHNISIKQFKLPQIDLSLTCSQGCNVSLLLEDIKQTLQEQLTRKIQFDSSVFRTAHCGITETSPLCVDKE</sequence>
<keyword evidence="3" id="KW-1185">Reference proteome</keyword>
<dbReference type="InParanoid" id="D8M208"/>
<organism evidence="2">
    <name type="scientific">Blastocystis hominis</name>
    <dbReference type="NCBI Taxonomy" id="12968"/>
    <lineage>
        <taxon>Eukaryota</taxon>
        <taxon>Sar</taxon>
        <taxon>Stramenopiles</taxon>
        <taxon>Bigyra</taxon>
        <taxon>Opalozoa</taxon>
        <taxon>Opalinata</taxon>
        <taxon>Blastocystidae</taxon>
        <taxon>Blastocystis</taxon>
    </lineage>
</organism>
<dbReference type="SUPFAM" id="SSF55120">
    <property type="entry name" value="Pseudouridine synthase"/>
    <property type="match status" value="1"/>
</dbReference>
<protein>
    <submittedName>
        <fullName evidence="2">Uncharacterized protein</fullName>
    </submittedName>
</protein>
<name>D8M208_BLAHO</name>
<dbReference type="InterPro" id="IPR020103">
    <property type="entry name" value="PsdUridine_synth_cat_dom_sf"/>
</dbReference>
<evidence type="ECO:0000313" key="2">
    <source>
        <dbReference type="EMBL" id="CBK22097.2"/>
    </source>
</evidence>
<dbReference type="GO" id="GO:0009982">
    <property type="term" value="F:pseudouridine synthase activity"/>
    <property type="evidence" value="ECO:0007669"/>
    <property type="project" value="InterPro"/>
</dbReference>
<evidence type="ECO:0000313" key="3">
    <source>
        <dbReference type="Proteomes" id="UP000008312"/>
    </source>
</evidence>
<dbReference type="GO" id="GO:0001522">
    <property type="term" value="P:pseudouridine synthesis"/>
    <property type="evidence" value="ECO:0007669"/>
    <property type="project" value="InterPro"/>
</dbReference>
<proteinExistence type="predicted"/>
<evidence type="ECO:0000256" key="1">
    <source>
        <dbReference type="SAM" id="MobiDB-lite"/>
    </source>
</evidence>
<reference evidence="2" key="1">
    <citation type="submission" date="2010-02" db="EMBL/GenBank/DDBJ databases">
        <title>Sequencing and annotation of the Blastocystis hominis genome.</title>
        <authorList>
            <person name="Wincker P."/>
        </authorList>
    </citation>
    <scope>NUCLEOTIDE SEQUENCE</scope>
    <source>
        <strain evidence="2">Singapore isolate B</strain>
    </source>
</reference>
<accession>D8M208</accession>
<feature type="region of interest" description="Disordered" evidence="1">
    <location>
        <begin position="94"/>
        <end position="126"/>
    </location>
</feature>
<dbReference type="GO" id="GO:0003723">
    <property type="term" value="F:RNA binding"/>
    <property type="evidence" value="ECO:0007669"/>
    <property type="project" value="InterPro"/>
</dbReference>
<gene>
    <name evidence="2" type="ORF">GSBLH_T00006395001</name>
</gene>
<dbReference type="OrthoDB" id="10504093at2759"/>
<dbReference type="Proteomes" id="UP000008312">
    <property type="component" value="Unassembled WGS sequence"/>
</dbReference>
<dbReference type="RefSeq" id="XP_012896145.1">
    <property type="nucleotide sequence ID" value="XM_013040691.1"/>
</dbReference>
<feature type="compositionally biased region" description="Low complexity" evidence="1">
    <location>
        <begin position="106"/>
        <end position="117"/>
    </location>
</feature>
<dbReference type="Gene3D" id="3.30.2350.10">
    <property type="entry name" value="Pseudouridine synthase"/>
    <property type="match status" value="1"/>
</dbReference>
<dbReference type="GeneID" id="24922520"/>